<reference evidence="1 2" key="1">
    <citation type="journal article" date="2016" name="Nat. Commun.">
        <title>Thousands of microbial genomes shed light on interconnected biogeochemical processes in an aquifer system.</title>
        <authorList>
            <person name="Anantharaman K."/>
            <person name="Brown C.T."/>
            <person name="Hug L.A."/>
            <person name="Sharon I."/>
            <person name="Castelle C.J."/>
            <person name="Probst A.J."/>
            <person name="Thomas B.C."/>
            <person name="Singh A."/>
            <person name="Wilkins M.J."/>
            <person name="Karaoz U."/>
            <person name="Brodie E.L."/>
            <person name="Williams K.H."/>
            <person name="Hubbard S.S."/>
            <person name="Banfield J.F."/>
        </authorList>
    </citation>
    <scope>NUCLEOTIDE SEQUENCE [LARGE SCALE GENOMIC DNA]</scope>
</reference>
<dbReference type="EMBL" id="MFGB01000014">
    <property type="protein sequence ID" value="OGF26738.1"/>
    <property type="molecule type" value="Genomic_DNA"/>
</dbReference>
<sequence length="284" mass="30700">MVFMYKNKVLLWLVIFLTAGSIFIFSLTVLKPVLAVFGDYDRTEASLSIGDWNYLNDDFVLRDGDTMAGDINMNNNGINNLAVIPADATSAVNAGYVNSRINSSAGGTTYINWGRADCAAGDTLLYGGFGFGATYSVMSGGDNDICIQLPADAEFAHTGLIADRMYPSMSGGSPWMPSGYDPARSFVRCAVCYRNQSACYTGYGTHNCNKGNFTDKAYDGYVAAGINESHTLSRERNCVNRNFDNTGGAATTWGAAWYGSRIENNFGQAGYDNLVFIRCAVCCN</sequence>
<protein>
    <submittedName>
        <fullName evidence="1">Uncharacterized protein</fullName>
    </submittedName>
</protein>
<gene>
    <name evidence="1" type="ORF">A2227_06455</name>
</gene>
<comment type="caution">
    <text evidence="1">The sequence shown here is derived from an EMBL/GenBank/DDBJ whole genome shotgun (WGS) entry which is preliminary data.</text>
</comment>
<accession>A0A1F5SJ48</accession>
<dbReference type="Proteomes" id="UP000178367">
    <property type="component" value="Unassembled WGS sequence"/>
</dbReference>
<evidence type="ECO:0000313" key="2">
    <source>
        <dbReference type="Proteomes" id="UP000178367"/>
    </source>
</evidence>
<organism evidence="1 2">
    <name type="scientific">Candidatus Falkowbacteria bacterium RIFOXYA2_FULL_47_19</name>
    <dbReference type="NCBI Taxonomy" id="1797994"/>
    <lineage>
        <taxon>Bacteria</taxon>
        <taxon>Candidatus Falkowiibacteriota</taxon>
    </lineage>
</organism>
<dbReference type="STRING" id="1797994.A2227_06455"/>
<evidence type="ECO:0000313" key="1">
    <source>
        <dbReference type="EMBL" id="OGF26738.1"/>
    </source>
</evidence>
<proteinExistence type="predicted"/>
<name>A0A1F5SJ48_9BACT</name>
<dbReference type="AlphaFoldDB" id="A0A1F5SJ48"/>